<dbReference type="RefSeq" id="WP_119925436.1">
    <property type="nucleotide sequence ID" value="NZ_QZEY01000002.1"/>
</dbReference>
<accession>A0A3A4AW69</accession>
<keyword evidence="2" id="KW-1185">Reference proteome</keyword>
<comment type="caution">
    <text evidence="1">The sequence shown here is derived from an EMBL/GenBank/DDBJ whole genome shotgun (WGS) entry which is preliminary data.</text>
</comment>
<reference evidence="1 2" key="1">
    <citation type="submission" date="2018-09" db="EMBL/GenBank/DDBJ databases">
        <title>YIM 75507 draft genome.</title>
        <authorList>
            <person name="Tang S."/>
            <person name="Feng Y."/>
        </authorList>
    </citation>
    <scope>NUCLEOTIDE SEQUENCE [LARGE SCALE GENOMIC DNA]</scope>
    <source>
        <strain evidence="1 2">YIM 75507</strain>
    </source>
</reference>
<protein>
    <submittedName>
        <fullName evidence="1">Uncharacterized protein</fullName>
    </submittedName>
</protein>
<dbReference type="OrthoDB" id="3387194at2"/>
<organism evidence="1 2">
    <name type="scientific">Bailinhaonella thermotolerans</name>
    <dbReference type="NCBI Taxonomy" id="1070861"/>
    <lineage>
        <taxon>Bacteria</taxon>
        <taxon>Bacillati</taxon>
        <taxon>Actinomycetota</taxon>
        <taxon>Actinomycetes</taxon>
        <taxon>Streptosporangiales</taxon>
        <taxon>Streptosporangiaceae</taxon>
        <taxon>Bailinhaonella</taxon>
    </lineage>
</organism>
<proteinExistence type="predicted"/>
<dbReference type="AlphaFoldDB" id="A0A3A4AW69"/>
<gene>
    <name evidence="1" type="ORF">D5H75_06540</name>
</gene>
<dbReference type="Proteomes" id="UP000265768">
    <property type="component" value="Unassembled WGS sequence"/>
</dbReference>
<dbReference type="EMBL" id="QZEY01000002">
    <property type="protein sequence ID" value="RJL34135.1"/>
    <property type="molecule type" value="Genomic_DNA"/>
</dbReference>
<evidence type="ECO:0000313" key="2">
    <source>
        <dbReference type="Proteomes" id="UP000265768"/>
    </source>
</evidence>
<sequence length="92" mass="9773">MGAHRDLDQLTTRQLHDKAVGRAVASLDVAFLWRLLKAIPPAQAATGHPDEAANDVTRLAAMLSDAMAAGDGAAGEALRPLYLDYLSRHPDA</sequence>
<name>A0A3A4AW69_9ACTN</name>
<evidence type="ECO:0000313" key="1">
    <source>
        <dbReference type="EMBL" id="RJL34135.1"/>
    </source>
</evidence>